<comment type="similarity">
    <text evidence="1">Belongs to the bystin family.</text>
</comment>
<evidence type="ECO:0000256" key="2">
    <source>
        <dbReference type="SAM" id="MobiDB-lite"/>
    </source>
</evidence>
<dbReference type="PANTHER" id="PTHR12821">
    <property type="entry name" value="BYSTIN"/>
    <property type="match status" value="1"/>
</dbReference>
<feature type="region of interest" description="Disordered" evidence="2">
    <location>
        <begin position="1"/>
        <end position="116"/>
    </location>
</feature>
<sequence length="458" mass="52479">MGKAKKLKHLKAIRNGPLDQQMSGQMVVTPKDRHKAKYKDTDEDTQRPNYIDPKLTARILKSARKQQTELEEELADNSEPQTSRFGGDRRDTRKTKLTNPLDEDESDSDDNESADEAVDDYYESIEITGEDERALEVFMNKDSVKRKTLADVIAEKIREKETEIQTQLSDATGINIQDLDDKVVELYKGVKLVLSRYRSGKLPKAFKIIPALANWEQILQITDPDGWTAAAMMAATRIFTSNLKERMAQRFYNLILLPRLRDDIEEYKRLNFHLYQALRKSLFKSAAFFKGIILPLCESGNCTLREAVIIGSVMAKQHIPILHSCAAMLKIAEMDYSGANSVFLHILINKKYALPYRVVDALVYHFLRFSNDKRQLPVLWHQCLLVFVQHYKQDLSSEQKDALLELLRVQSHYHITPEIRKELLNSKSRDEIVVESSVGTPSVADTMDTESREAIDNS</sequence>
<dbReference type="InterPro" id="IPR007955">
    <property type="entry name" value="Bystin"/>
</dbReference>
<name>A0A7R9M3E1_9ACAR</name>
<evidence type="ECO:0000256" key="1">
    <source>
        <dbReference type="ARBA" id="ARBA00007114"/>
    </source>
</evidence>
<dbReference type="OrthoDB" id="2192561at2759"/>
<feature type="region of interest" description="Disordered" evidence="2">
    <location>
        <begin position="435"/>
        <end position="458"/>
    </location>
</feature>
<accession>A0A7R9M3E1</accession>
<dbReference type="GO" id="GO:0030515">
    <property type="term" value="F:snoRNA binding"/>
    <property type="evidence" value="ECO:0007669"/>
    <property type="project" value="TreeGrafter"/>
</dbReference>
<evidence type="ECO:0000313" key="3">
    <source>
        <dbReference type="EMBL" id="CAD7652724.1"/>
    </source>
</evidence>
<organism evidence="3">
    <name type="scientific">Oppiella nova</name>
    <dbReference type="NCBI Taxonomy" id="334625"/>
    <lineage>
        <taxon>Eukaryota</taxon>
        <taxon>Metazoa</taxon>
        <taxon>Ecdysozoa</taxon>
        <taxon>Arthropoda</taxon>
        <taxon>Chelicerata</taxon>
        <taxon>Arachnida</taxon>
        <taxon>Acari</taxon>
        <taxon>Acariformes</taxon>
        <taxon>Sarcoptiformes</taxon>
        <taxon>Oribatida</taxon>
        <taxon>Brachypylina</taxon>
        <taxon>Oppioidea</taxon>
        <taxon>Oppiidae</taxon>
        <taxon>Oppiella</taxon>
    </lineage>
</organism>
<feature type="compositionally biased region" description="Basic and acidic residues" evidence="2">
    <location>
        <begin position="449"/>
        <end position="458"/>
    </location>
</feature>
<gene>
    <name evidence="3" type="ORF">ONB1V03_LOCUS9384</name>
</gene>
<protein>
    <recommendedName>
        <fullName evidence="5">Bystin</fullName>
    </recommendedName>
</protein>
<dbReference type="Pfam" id="PF05291">
    <property type="entry name" value="Bystin"/>
    <property type="match status" value="1"/>
</dbReference>
<reference evidence="3" key="1">
    <citation type="submission" date="2020-11" db="EMBL/GenBank/DDBJ databases">
        <authorList>
            <person name="Tran Van P."/>
        </authorList>
    </citation>
    <scope>NUCLEOTIDE SEQUENCE</scope>
</reference>
<dbReference type="GO" id="GO:0005730">
    <property type="term" value="C:nucleolus"/>
    <property type="evidence" value="ECO:0007669"/>
    <property type="project" value="TreeGrafter"/>
</dbReference>
<evidence type="ECO:0008006" key="5">
    <source>
        <dbReference type="Google" id="ProtNLM"/>
    </source>
</evidence>
<keyword evidence="4" id="KW-1185">Reference proteome</keyword>
<feature type="compositionally biased region" description="Acidic residues" evidence="2">
    <location>
        <begin position="101"/>
        <end position="116"/>
    </location>
</feature>
<dbReference type="Proteomes" id="UP000728032">
    <property type="component" value="Unassembled WGS sequence"/>
</dbReference>
<evidence type="ECO:0000313" key="4">
    <source>
        <dbReference type="Proteomes" id="UP000728032"/>
    </source>
</evidence>
<dbReference type="AlphaFoldDB" id="A0A7R9M3E1"/>
<feature type="compositionally biased region" description="Basic residues" evidence="2">
    <location>
        <begin position="1"/>
        <end position="12"/>
    </location>
</feature>
<dbReference type="PANTHER" id="PTHR12821:SF0">
    <property type="entry name" value="BYSTIN"/>
    <property type="match status" value="1"/>
</dbReference>
<dbReference type="EMBL" id="OC920700">
    <property type="protein sequence ID" value="CAD7652724.1"/>
    <property type="molecule type" value="Genomic_DNA"/>
</dbReference>
<dbReference type="EMBL" id="CAJPVJ010005875">
    <property type="protein sequence ID" value="CAG2169911.1"/>
    <property type="molecule type" value="Genomic_DNA"/>
</dbReference>
<dbReference type="GO" id="GO:0006364">
    <property type="term" value="P:rRNA processing"/>
    <property type="evidence" value="ECO:0007669"/>
    <property type="project" value="TreeGrafter"/>
</dbReference>
<dbReference type="GO" id="GO:0030688">
    <property type="term" value="C:preribosome, small subunit precursor"/>
    <property type="evidence" value="ECO:0007669"/>
    <property type="project" value="TreeGrafter"/>
</dbReference>
<proteinExistence type="inferred from homology"/>
<dbReference type="GO" id="GO:0005737">
    <property type="term" value="C:cytoplasm"/>
    <property type="evidence" value="ECO:0007669"/>
    <property type="project" value="TreeGrafter"/>
</dbReference>